<evidence type="ECO:0000313" key="4">
    <source>
        <dbReference type="Proteomes" id="UP001165060"/>
    </source>
</evidence>
<feature type="signal peptide" evidence="2">
    <location>
        <begin position="1"/>
        <end position="19"/>
    </location>
</feature>
<dbReference type="Proteomes" id="UP001165060">
    <property type="component" value="Unassembled WGS sequence"/>
</dbReference>
<keyword evidence="4" id="KW-1185">Reference proteome</keyword>
<organism evidence="3 4">
    <name type="scientific">Tetraparma gracilis</name>
    <dbReference type="NCBI Taxonomy" id="2962635"/>
    <lineage>
        <taxon>Eukaryota</taxon>
        <taxon>Sar</taxon>
        <taxon>Stramenopiles</taxon>
        <taxon>Ochrophyta</taxon>
        <taxon>Bolidophyceae</taxon>
        <taxon>Parmales</taxon>
        <taxon>Triparmaceae</taxon>
        <taxon>Tetraparma</taxon>
    </lineage>
</organism>
<gene>
    <name evidence="3" type="ORF">TeGR_g4052</name>
</gene>
<feature type="chain" id="PRO_5045835960" evidence="2">
    <location>
        <begin position="20"/>
        <end position="271"/>
    </location>
</feature>
<name>A0ABQ6MR44_9STRA</name>
<evidence type="ECO:0000256" key="2">
    <source>
        <dbReference type="SAM" id="SignalP"/>
    </source>
</evidence>
<accession>A0ABQ6MR44</accession>
<protein>
    <submittedName>
        <fullName evidence="3">Uncharacterized protein</fullName>
    </submittedName>
</protein>
<sequence>MHQPLVLVVLLLLSLPTSPFSSPPGSRPASRATVGTDLGRRPLPSPLPPTRCSTPAPFLRPPTFLRSELPDGGVPSGLPPSYSDAMAAQAAAEEAAKFEGSSSGLTAEEVTAFEAQSGSIEAMRRRIRERAAELELGESAVTAAALGQAAEQASESKGTSAELDMSAVSIGRSNEEKEAPSGLAGIFAKLDEKPGREMSPEEKLAADPYAELNILAAMKEEFGLIEWPSTKTVATQTVVTALSLAASVTFIVKLDVLIKVVYEAVGLIPSK</sequence>
<feature type="region of interest" description="Disordered" evidence="1">
    <location>
        <begin position="19"/>
        <end position="56"/>
    </location>
</feature>
<comment type="caution">
    <text evidence="3">The sequence shown here is derived from an EMBL/GenBank/DDBJ whole genome shotgun (WGS) entry which is preliminary data.</text>
</comment>
<proteinExistence type="predicted"/>
<evidence type="ECO:0000313" key="3">
    <source>
        <dbReference type="EMBL" id="GMI31351.1"/>
    </source>
</evidence>
<reference evidence="3 4" key="1">
    <citation type="journal article" date="2023" name="Commun. Biol.">
        <title>Genome analysis of Parmales, the sister group of diatoms, reveals the evolutionary specialization of diatoms from phago-mixotrophs to photoautotrophs.</title>
        <authorList>
            <person name="Ban H."/>
            <person name="Sato S."/>
            <person name="Yoshikawa S."/>
            <person name="Yamada K."/>
            <person name="Nakamura Y."/>
            <person name="Ichinomiya M."/>
            <person name="Sato N."/>
            <person name="Blanc-Mathieu R."/>
            <person name="Endo H."/>
            <person name="Kuwata A."/>
            <person name="Ogata H."/>
        </authorList>
    </citation>
    <scope>NUCLEOTIDE SEQUENCE [LARGE SCALE GENOMIC DNA]</scope>
</reference>
<keyword evidence="2" id="KW-0732">Signal</keyword>
<evidence type="ECO:0000256" key="1">
    <source>
        <dbReference type="SAM" id="MobiDB-lite"/>
    </source>
</evidence>
<dbReference type="EMBL" id="BRYB01005972">
    <property type="protein sequence ID" value="GMI31351.1"/>
    <property type="molecule type" value="Genomic_DNA"/>
</dbReference>